<feature type="domain" description="MSP" evidence="3">
    <location>
        <begin position="259"/>
        <end position="377"/>
    </location>
</feature>
<gene>
    <name evidence="4" type="ORF">PMACD_LOCUS12361</name>
</gene>
<evidence type="ECO:0000313" key="5">
    <source>
        <dbReference type="Proteomes" id="UP000663880"/>
    </source>
</evidence>
<dbReference type="Proteomes" id="UP000663880">
    <property type="component" value="Unassembled WGS sequence"/>
</dbReference>
<dbReference type="InterPro" id="IPR053012">
    <property type="entry name" value="ER-organelle_contact"/>
</dbReference>
<dbReference type="OrthoDB" id="75724at2759"/>
<dbReference type="CDD" id="cd00170">
    <property type="entry name" value="SEC14"/>
    <property type="match status" value="1"/>
</dbReference>
<dbReference type="Pfam" id="PF00635">
    <property type="entry name" value="Motile_Sperm"/>
    <property type="match status" value="1"/>
</dbReference>
<dbReference type="PANTHER" id="PTHR46384:SF1">
    <property type="entry name" value="MOTILE SPERM DOMAIN-CONTAINING PROTEIN 2"/>
    <property type="match status" value="1"/>
</dbReference>
<feature type="transmembrane region" description="Helical" evidence="1">
    <location>
        <begin position="419"/>
        <end position="439"/>
    </location>
</feature>
<dbReference type="GO" id="GO:0012505">
    <property type="term" value="C:endomembrane system"/>
    <property type="evidence" value="ECO:0007669"/>
    <property type="project" value="TreeGrafter"/>
</dbReference>
<dbReference type="InterPro" id="IPR036273">
    <property type="entry name" value="CRAL/TRIO_N_dom_sf"/>
</dbReference>
<evidence type="ECO:0008006" key="6">
    <source>
        <dbReference type="Google" id="ProtNLM"/>
    </source>
</evidence>
<name>A0A821VSR1_9NEOP</name>
<dbReference type="InterPro" id="IPR008962">
    <property type="entry name" value="PapD-like_sf"/>
</dbReference>
<evidence type="ECO:0000259" key="3">
    <source>
        <dbReference type="PROSITE" id="PS50202"/>
    </source>
</evidence>
<dbReference type="SUPFAM" id="SSF49354">
    <property type="entry name" value="PapD-like"/>
    <property type="match status" value="1"/>
</dbReference>
<accession>A0A821VSR1</accession>
<dbReference type="InterPro" id="IPR036865">
    <property type="entry name" value="CRAL-TRIO_dom_sf"/>
</dbReference>
<keyword evidence="1" id="KW-1133">Transmembrane helix</keyword>
<dbReference type="EMBL" id="CAJOBZ010000047">
    <property type="protein sequence ID" value="CAF4913534.1"/>
    <property type="molecule type" value="Genomic_DNA"/>
</dbReference>
<comment type="caution">
    <text evidence="4">The sequence shown here is derived from an EMBL/GenBank/DDBJ whole genome shotgun (WGS) entry which is preliminary data.</text>
</comment>
<dbReference type="AlphaFoldDB" id="A0A821VSR1"/>
<proteinExistence type="predicted"/>
<dbReference type="SMART" id="SM00516">
    <property type="entry name" value="SEC14"/>
    <property type="match status" value="1"/>
</dbReference>
<dbReference type="InterPro" id="IPR001251">
    <property type="entry name" value="CRAL-TRIO_dom"/>
</dbReference>
<dbReference type="Gene3D" id="3.40.525.10">
    <property type="entry name" value="CRAL-TRIO lipid binding domain"/>
    <property type="match status" value="1"/>
</dbReference>
<dbReference type="PANTHER" id="PTHR46384">
    <property type="entry name" value="MOTILE SPERM DOMAIN-CONTAINING PROTEIN 2"/>
    <property type="match status" value="1"/>
</dbReference>
<reference evidence="4" key="1">
    <citation type="submission" date="2021-02" db="EMBL/GenBank/DDBJ databases">
        <authorList>
            <person name="Steward A R."/>
        </authorList>
    </citation>
    <scope>NUCLEOTIDE SEQUENCE</scope>
</reference>
<keyword evidence="1" id="KW-0812">Transmembrane</keyword>
<dbReference type="Pfam" id="PF00650">
    <property type="entry name" value="CRAL_TRIO"/>
    <property type="match status" value="1"/>
</dbReference>
<evidence type="ECO:0000259" key="2">
    <source>
        <dbReference type="PROSITE" id="PS50191"/>
    </source>
</evidence>
<keyword evidence="1" id="KW-0472">Membrane</keyword>
<feature type="domain" description="CRAL-TRIO" evidence="2">
    <location>
        <begin position="71"/>
        <end position="228"/>
    </location>
</feature>
<dbReference type="SUPFAM" id="SSF52087">
    <property type="entry name" value="CRAL/TRIO domain"/>
    <property type="match status" value="1"/>
</dbReference>
<dbReference type="PROSITE" id="PS50191">
    <property type="entry name" value="CRAL_TRIO"/>
    <property type="match status" value="1"/>
</dbReference>
<dbReference type="Gene3D" id="2.60.40.10">
    <property type="entry name" value="Immunoglobulins"/>
    <property type="match status" value="1"/>
</dbReference>
<keyword evidence="5" id="KW-1185">Reference proteome</keyword>
<evidence type="ECO:0000313" key="4">
    <source>
        <dbReference type="EMBL" id="CAF4913534.1"/>
    </source>
</evidence>
<sequence length="451" mass="52255">MPVAEVRSLFQTRITENPDHGFHPLDFDRTKDEKYIRRVLKHCSEDPKQAADMLWDILTWRKTVGASDINESNIKMDYVEEGIIFPHSRDVDGSLLLIIKSKKHVKGTKDFDEIKKIIIYWFDRMEREENGNKISLFFDMDGCGLSNMDMELIQYLISLFKYYYPNFLNYIIIFQMPWVLSAAFKIVKSLLPAQAIEKLKNVNKDSLKNFVLPDQALTCWGGTDNYEYEFIPENRVTPEHTPKKVTFAQQNDIKPTGDMLKIQPSNLIVFKNENDDITGQFTITNNDPSVISFKIRTTSPEKFRVRPSSGVLAVGASQSVMIVVQPGFQLKNVSKDMFLVMCMQVPKTDLSQKELSEIWQNNSGNKVDEYRLKCQFPILEVKNGNVLDKADKYDSVTNALNNLQINYEILHKQVERMKMFQFLTLLLSIVAVVLGYLVYMNTHEDRYCEQI</sequence>
<dbReference type="SUPFAM" id="SSF46938">
    <property type="entry name" value="CRAL/TRIO N-terminal domain"/>
    <property type="match status" value="1"/>
</dbReference>
<dbReference type="InterPro" id="IPR013783">
    <property type="entry name" value="Ig-like_fold"/>
</dbReference>
<evidence type="ECO:0000256" key="1">
    <source>
        <dbReference type="SAM" id="Phobius"/>
    </source>
</evidence>
<protein>
    <recommendedName>
        <fullName evidence="6">Motile sperm domain-containing protein 2</fullName>
    </recommendedName>
</protein>
<dbReference type="GO" id="GO:0140284">
    <property type="term" value="C:endoplasmic reticulum-endosome membrane contact site"/>
    <property type="evidence" value="ECO:0007669"/>
    <property type="project" value="TreeGrafter"/>
</dbReference>
<organism evidence="4 5">
    <name type="scientific">Pieris macdunnoughi</name>
    <dbReference type="NCBI Taxonomy" id="345717"/>
    <lineage>
        <taxon>Eukaryota</taxon>
        <taxon>Metazoa</taxon>
        <taxon>Ecdysozoa</taxon>
        <taxon>Arthropoda</taxon>
        <taxon>Hexapoda</taxon>
        <taxon>Insecta</taxon>
        <taxon>Pterygota</taxon>
        <taxon>Neoptera</taxon>
        <taxon>Endopterygota</taxon>
        <taxon>Lepidoptera</taxon>
        <taxon>Glossata</taxon>
        <taxon>Ditrysia</taxon>
        <taxon>Papilionoidea</taxon>
        <taxon>Pieridae</taxon>
        <taxon>Pierinae</taxon>
        <taxon>Pieris</taxon>
    </lineage>
</organism>
<dbReference type="PROSITE" id="PS50202">
    <property type="entry name" value="MSP"/>
    <property type="match status" value="1"/>
</dbReference>
<dbReference type="InterPro" id="IPR000535">
    <property type="entry name" value="MSP_dom"/>
</dbReference>